<evidence type="ECO:0000256" key="1">
    <source>
        <dbReference type="SAM" id="MobiDB-lite"/>
    </source>
</evidence>
<evidence type="ECO:0000313" key="2">
    <source>
        <dbReference type="EMBL" id="TVU14090.1"/>
    </source>
</evidence>
<organism evidence="2 3">
    <name type="scientific">Eragrostis curvula</name>
    <name type="common">weeping love grass</name>
    <dbReference type="NCBI Taxonomy" id="38414"/>
    <lineage>
        <taxon>Eukaryota</taxon>
        <taxon>Viridiplantae</taxon>
        <taxon>Streptophyta</taxon>
        <taxon>Embryophyta</taxon>
        <taxon>Tracheophyta</taxon>
        <taxon>Spermatophyta</taxon>
        <taxon>Magnoliopsida</taxon>
        <taxon>Liliopsida</taxon>
        <taxon>Poales</taxon>
        <taxon>Poaceae</taxon>
        <taxon>PACMAD clade</taxon>
        <taxon>Chloridoideae</taxon>
        <taxon>Eragrostideae</taxon>
        <taxon>Eragrostidinae</taxon>
        <taxon>Eragrostis</taxon>
    </lineage>
</organism>
<feature type="compositionally biased region" description="Polar residues" evidence="1">
    <location>
        <begin position="161"/>
        <end position="188"/>
    </location>
</feature>
<dbReference type="EMBL" id="RWGY01000031">
    <property type="protein sequence ID" value="TVU14090.1"/>
    <property type="molecule type" value="Genomic_DNA"/>
</dbReference>
<feature type="compositionally biased region" description="Polar residues" evidence="1">
    <location>
        <begin position="124"/>
        <end position="134"/>
    </location>
</feature>
<dbReference type="Gramene" id="TVU14090">
    <property type="protein sequence ID" value="TVU14090"/>
    <property type="gene ID" value="EJB05_37536"/>
</dbReference>
<name>A0A5J9TRT4_9POAL</name>
<feature type="compositionally biased region" description="Low complexity" evidence="1">
    <location>
        <begin position="135"/>
        <end position="150"/>
    </location>
</feature>
<reference evidence="2 3" key="1">
    <citation type="journal article" date="2019" name="Sci. Rep.">
        <title>A high-quality genome of Eragrostis curvula grass provides insights into Poaceae evolution and supports new strategies to enhance forage quality.</title>
        <authorList>
            <person name="Carballo J."/>
            <person name="Santos B.A.C.M."/>
            <person name="Zappacosta D."/>
            <person name="Garbus I."/>
            <person name="Selva J.P."/>
            <person name="Gallo C.A."/>
            <person name="Diaz A."/>
            <person name="Albertini E."/>
            <person name="Caccamo M."/>
            <person name="Echenique V."/>
        </authorList>
    </citation>
    <scope>NUCLEOTIDE SEQUENCE [LARGE SCALE GENOMIC DNA]</scope>
    <source>
        <strain evidence="3">cv. Victoria</strain>
        <tissue evidence="2">Leaf</tissue>
    </source>
</reference>
<comment type="caution">
    <text evidence="2">The sequence shown here is derived from an EMBL/GenBank/DDBJ whole genome shotgun (WGS) entry which is preliminary data.</text>
</comment>
<evidence type="ECO:0000313" key="3">
    <source>
        <dbReference type="Proteomes" id="UP000324897"/>
    </source>
</evidence>
<dbReference type="Proteomes" id="UP000324897">
    <property type="component" value="Unassembled WGS sequence"/>
</dbReference>
<feature type="non-terminal residue" evidence="2">
    <location>
        <position position="1"/>
    </location>
</feature>
<gene>
    <name evidence="2" type="ORF">EJB05_37536</name>
</gene>
<dbReference type="AlphaFoldDB" id="A0A5J9TRT4"/>
<accession>A0A5J9TRT4</accession>
<feature type="region of interest" description="Disordered" evidence="1">
    <location>
        <begin position="114"/>
        <end position="206"/>
    </location>
</feature>
<protein>
    <submittedName>
        <fullName evidence="2">Uncharacterized protein</fullName>
    </submittedName>
</protein>
<keyword evidence="3" id="KW-1185">Reference proteome</keyword>
<proteinExistence type="predicted"/>
<sequence length="255" mass="27328">MATNGMQIFSCIVDTLLGQPFNISHLKLNHKETIWTDIAHTSNMDRYGPHQQGSSLCAQQMWQMIARGNAQGSQVVFQPDSRRCLHSRLLSCPSDSSHPANLLEATSDNFLSSPTPIPFPSLPSAPTSRASSLQSTANAAATPASMASPHPSSPRPPQASIPTSATGPPCATSISPHQARVDSSTTPLSKRRQLSALPPDADDQPNICFYGSSEGNGRHLSDCLDDDGNDCLLRNDDDCLVEDGDNLLHNFLNAI</sequence>